<comment type="caution">
    <text evidence="5">The sequence shown here is derived from an EMBL/GenBank/DDBJ whole genome shotgun (WGS) entry which is preliminary data.</text>
</comment>
<dbReference type="RefSeq" id="WP_263722087.1">
    <property type="nucleotide sequence ID" value="NZ_JAOWLA010000011.1"/>
</dbReference>
<gene>
    <name evidence="5" type="ORF">OE647_12595</name>
</gene>
<name>A0ABT2Z394_9RHOB</name>
<dbReference type="Proteomes" id="UP001652503">
    <property type="component" value="Unassembled WGS sequence"/>
</dbReference>
<dbReference type="Gene3D" id="1.50.10.100">
    <property type="entry name" value="Chondroitin AC/alginate lyase"/>
    <property type="match status" value="1"/>
</dbReference>
<evidence type="ECO:0000256" key="2">
    <source>
        <dbReference type="ARBA" id="ARBA00023239"/>
    </source>
</evidence>
<reference evidence="5 6" key="1">
    <citation type="submission" date="2022-10" db="EMBL/GenBank/DDBJ databases">
        <title>Defluviimonas sp. nov., isolated from ocean surface water.</title>
        <authorList>
            <person name="He W."/>
            <person name="Wang L."/>
            <person name="Zhang D.-F."/>
        </authorList>
    </citation>
    <scope>NUCLEOTIDE SEQUENCE [LARGE SCALE GENOMIC DNA]</scope>
    <source>
        <strain evidence="5 6">WL0075</strain>
    </source>
</reference>
<protein>
    <submittedName>
        <fullName evidence="5">Alginate lyase family protein</fullName>
    </submittedName>
</protein>
<feature type="signal peptide" evidence="3">
    <location>
        <begin position="1"/>
        <end position="20"/>
    </location>
</feature>
<keyword evidence="1 3" id="KW-0732">Signal</keyword>
<dbReference type="InterPro" id="IPR008397">
    <property type="entry name" value="Alginate_lyase_dom"/>
</dbReference>
<evidence type="ECO:0000256" key="1">
    <source>
        <dbReference type="ARBA" id="ARBA00022729"/>
    </source>
</evidence>
<accession>A0ABT2Z394</accession>
<dbReference type="Pfam" id="PF05426">
    <property type="entry name" value="Alginate_lyase"/>
    <property type="match status" value="1"/>
</dbReference>
<evidence type="ECO:0000313" key="6">
    <source>
        <dbReference type="Proteomes" id="UP001652503"/>
    </source>
</evidence>
<proteinExistence type="predicted"/>
<organism evidence="5 6">
    <name type="scientific">Albidovulum sediminicola</name>
    <dbReference type="NCBI Taxonomy" id="2984331"/>
    <lineage>
        <taxon>Bacteria</taxon>
        <taxon>Pseudomonadati</taxon>
        <taxon>Pseudomonadota</taxon>
        <taxon>Alphaproteobacteria</taxon>
        <taxon>Rhodobacterales</taxon>
        <taxon>Paracoccaceae</taxon>
        <taxon>Albidovulum</taxon>
    </lineage>
</organism>
<evidence type="ECO:0000259" key="4">
    <source>
        <dbReference type="Pfam" id="PF05426"/>
    </source>
</evidence>
<evidence type="ECO:0000256" key="3">
    <source>
        <dbReference type="SAM" id="SignalP"/>
    </source>
</evidence>
<keyword evidence="6" id="KW-1185">Reference proteome</keyword>
<evidence type="ECO:0000313" key="5">
    <source>
        <dbReference type="EMBL" id="MCV2865563.1"/>
    </source>
</evidence>
<dbReference type="SUPFAM" id="SSF48230">
    <property type="entry name" value="Chondroitin AC/alginate lyase"/>
    <property type="match status" value="1"/>
</dbReference>
<dbReference type="InterPro" id="IPR008929">
    <property type="entry name" value="Chondroitin_lyas"/>
</dbReference>
<sequence length="354" mass="38084">MRLFNAIVFSLLASAMPAQASPLLSGGSGKTCAISTGRSAALPTVVNVPDAYTANTPDPVTSAMKAWADHIMRLGSNARRSSQTRRQLHDQLMAAAMENAMSWPSNWSQGYDRPPSTIYHTMETLFPALIAYGQNRDAFSPAERQRFEDWAGSIVDRLGRTPQIAKWKTDNKKYQFGALSAAYGVVTGKQAHLSKGVRIYKTAVRSMRKDGSLPGDTARGGSSLHYTNLALANLVAIAELATDADIDLYSYSSGEKSLHTAVGFLAAAQSDPSLIAAYARSTAKGTGSFKGYSAENQDRRWASEAKSSWGYYYLRRFGTTPSGKSLLAVSPFLRAGKAGIHQQSGGNARCFVSG</sequence>
<feature type="chain" id="PRO_5045367413" evidence="3">
    <location>
        <begin position="21"/>
        <end position="354"/>
    </location>
</feature>
<keyword evidence="2 5" id="KW-0456">Lyase</keyword>
<dbReference type="GO" id="GO:0016829">
    <property type="term" value="F:lyase activity"/>
    <property type="evidence" value="ECO:0007669"/>
    <property type="project" value="UniProtKB-KW"/>
</dbReference>
<feature type="domain" description="Alginate lyase" evidence="4">
    <location>
        <begin position="59"/>
        <end position="273"/>
    </location>
</feature>
<dbReference type="EMBL" id="JAOWLA010000011">
    <property type="protein sequence ID" value="MCV2865563.1"/>
    <property type="molecule type" value="Genomic_DNA"/>
</dbReference>